<reference evidence="3 4" key="1">
    <citation type="submission" date="2023-09" db="EMBL/GenBank/DDBJ databases">
        <authorList>
            <person name="Rey-Velasco X."/>
        </authorList>
    </citation>
    <scope>NUCLEOTIDE SEQUENCE [LARGE SCALE GENOMIC DNA]</scope>
    <source>
        <strain evidence="3 4">P117</strain>
    </source>
</reference>
<evidence type="ECO:0000313" key="3">
    <source>
        <dbReference type="EMBL" id="MDT0594820.1"/>
    </source>
</evidence>
<evidence type="ECO:0000256" key="2">
    <source>
        <dbReference type="SAM" id="SignalP"/>
    </source>
</evidence>
<dbReference type="RefSeq" id="WP_311368344.1">
    <property type="nucleotide sequence ID" value="NZ_JAVRHX010000002.1"/>
</dbReference>
<comment type="caution">
    <text evidence="3">The sequence shown here is derived from an EMBL/GenBank/DDBJ whole genome shotgun (WGS) entry which is preliminary data.</text>
</comment>
<dbReference type="Proteomes" id="UP001253545">
    <property type="component" value="Unassembled WGS sequence"/>
</dbReference>
<dbReference type="EMBL" id="JAVRHX010000002">
    <property type="protein sequence ID" value="MDT0594820.1"/>
    <property type="molecule type" value="Genomic_DNA"/>
</dbReference>
<feature type="transmembrane region" description="Helical" evidence="1">
    <location>
        <begin position="181"/>
        <end position="202"/>
    </location>
</feature>
<accession>A0ABU2ZQE0</accession>
<name>A0ABU2ZQE0_9ALTE</name>
<evidence type="ECO:0000256" key="1">
    <source>
        <dbReference type="SAM" id="Phobius"/>
    </source>
</evidence>
<gene>
    <name evidence="3" type="ORF">RM552_08215</name>
</gene>
<sequence>MTNKIRSLLLGSLVLCSSVANAVVIEFDDYKTSFTQFTFRNIVDVMPGVDLNIEAAVFSNNSSVITDVDTGNSNNRRLGLLDDDGLGVVGINTDQGGRVDGNSGNDLLIFTFSRAVMFTGIGFTDFGNSDDFEFGLIEGNMFNRILSNEDVSQDVSFSGYYGTTFGVGAVQSNDSFRLSSISVVSAPATLALFAICLAALGLRKRALK</sequence>
<evidence type="ECO:0000313" key="4">
    <source>
        <dbReference type="Proteomes" id="UP001253545"/>
    </source>
</evidence>
<keyword evidence="4" id="KW-1185">Reference proteome</keyword>
<keyword evidence="2" id="KW-0732">Signal</keyword>
<evidence type="ECO:0008006" key="5">
    <source>
        <dbReference type="Google" id="ProtNLM"/>
    </source>
</evidence>
<feature type="signal peptide" evidence="2">
    <location>
        <begin position="1"/>
        <end position="22"/>
    </location>
</feature>
<protein>
    <recommendedName>
        <fullName evidence="5">PEP-CTERM sorting domain-containing protein</fullName>
    </recommendedName>
</protein>
<feature type="chain" id="PRO_5046078966" description="PEP-CTERM sorting domain-containing protein" evidence="2">
    <location>
        <begin position="23"/>
        <end position="208"/>
    </location>
</feature>
<keyword evidence="1" id="KW-1133">Transmembrane helix</keyword>
<proteinExistence type="predicted"/>
<keyword evidence="1" id="KW-0472">Membrane</keyword>
<organism evidence="3 4">
    <name type="scientific">Glaciecola petra</name>
    <dbReference type="NCBI Taxonomy" id="3075602"/>
    <lineage>
        <taxon>Bacteria</taxon>
        <taxon>Pseudomonadati</taxon>
        <taxon>Pseudomonadota</taxon>
        <taxon>Gammaproteobacteria</taxon>
        <taxon>Alteromonadales</taxon>
        <taxon>Alteromonadaceae</taxon>
        <taxon>Glaciecola</taxon>
    </lineage>
</organism>
<keyword evidence="1" id="KW-0812">Transmembrane</keyword>